<feature type="compositionally biased region" description="Basic residues" evidence="1">
    <location>
        <begin position="347"/>
        <end position="361"/>
    </location>
</feature>
<evidence type="ECO:0000313" key="3">
    <source>
        <dbReference type="Proteomes" id="UP000076761"/>
    </source>
</evidence>
<sequence length="444" mass="47280">MATPPTESAIGASPNGGKKTFRNRVGTVMRRASSFTTVVKQSSSRSSSVAPPPSRENSTTTPLASPPIMADSHMAPTPVVESPTEPIPAPVAIVPQLETVVQQAEPEPAPVAGEEKKPEEQKPVELPNIPVFGASVSVEQRPARSRSPSPPPRPSINTSVSEKQAASTPPVAAPVPVDDSHALGETPFSPRPTDISVEPQSNASQPITMPEPQLTAPSMPVPETAPAPEPVKHWDNQSIRYIVDTPQAMSDATQSLATKRSNSSFIGGSGTSTGPPSRRVSISSEEPRGRSLTRPRDNSITQSELGSIRPDQIRQIILVSDSNGAGDDGPPIHVVTEDPFADPPSRPHSRGPSRSRSHSRSRQVDILSPVESVPEIEDTPVTGRIEMPRPQGDGSSYDATPMPISMPLPPMRDVIPGLFTRQIRGIALPPRVDMNPIQTRLFPC</sequence>
<dbReference type="Proteomes" id="UP000076761">
    <property type="component" value="Unassembled WGS sequence"/>
</dbReference>
<feature type="compositionally biased region" description="Basic and acidic residues" evidence="1">
    <location>
        <begin position="285"/>
        <end position="297"/>
    </location>
</feature>
<accession>A0A165VDY3</accession>
<feature type="compositionally biased region" description="Basic and acidic residues" evidence="1">
    <location>
        <begin position="113"/>
        <end position="123"/>
    </location>
</feature>
<dbReference type="EMBL" id="KV425554">
    <property type="protein sequence ID" value="KZT29537.1"/>
    <property type="molecule type" value="Genomic_DNA"/>
</dbReference>
<gene>
    <name evidence="2" type="ORF">NEOLEDRAFT_608226</name>
</gene>
<dbReference type="AlphaFoldDB" id="A0A165VDY3"/>
<feature type="compositionally biased region" description="Polar residues" evidence="1">
    <location>
        <begin position="198"/>
        <end position="207"/>
    </location>
</feature>
<feature type="compositionally biased region" description="Pro residues" evidence="1">
    <location>
        <begin position="219"/>
        <end position="229"/>
    </location>
</feature>
<feature type="region of interest" description="Disordered" evidence="1">
    <location>
        <begin position="98"/>
        <end position="308"/>
    </location>
</feature>
<protein>
    <submittedName>
        <fullName evidence="2">Uncharacterized protein</fullName>
    </submittedName>
</protein>
<dbReference type="InParanoid" id="A0A165VDY3"/>
<feature type="compositionally biased region" description="Low complexity" evidence="1">
    <location>
        <begin position="165"/>
        <end position="177"/>
    </location>
</feature>
<feature type="compositionally biased region" description="Low complexity" evidence="1">
    <location>
        <begin position="100"/>
        <end position="112"/>
    </location>
</feature>
<evidence type="ECO:0000313" key="2">
    <source>
        <dbReference type="EMBL" id="KZT29537.1"/>
    </source>
</evidence>
<feature type="region of interest" description="Disordered" evidence="1">
    <location>
        <begin position="1"/>
        <end position="86"/>
    </location>
</feature>
<reference evidence="2 3" key="1">
    <citation type="journal article" date="2016" name="Mol. Biol. Evol.">
        <title>Comparative Genomics of Early-Diverging Mushroom-Forming Fungi Provides Insights into the Origins of Lignocellulose Decay Capabilities.</title>
        <authorList>
            <person name="Nagy L.G."/>
            <person name="Riley R."/>
            <person name="Tritt A."/>
            <person name="Adam C."/>
            <person name="Daum C."/>
            <person name="Floudas D."/>
            <person name="Sun H."/>
            <person name="Yadav J.S."/>
            <person name="Pangilinan J."/>
            <person name="Larsson K.H."/>
            <person name="Matsuura K."/>
            <person name="Barry K."/>
            <person name="Labutti K."/>
            <person name="Kuo R."/>
            <person name="Ohm R.A."/>
            <person name="Bhattacharya S.S."/>
            <person name="Shirouzu T."/>
            <person name="Yoshinaga Y."/>
            <person name="Martin F.M."/>
            <person name="Grigoriev I.V."/>
            <person name="Hibbett D.S."/>
        </authorList>
    </citation>
    <scope>NUCLEOTIDE SEQUENCE [LARGE SCALE GENOMIC DNA]</scope>
    <source>
        <strain evidence="2 3">HHB14362 ss-1</strain>
    </source>
</reference>
<feature type="compositionally biased region" description="Polar residues" evidence="1">
    <location>
        <begin position="247"/>
        <end position="260"/>
    </location>
</feature>
<feature type="compositionally biased region" description="Low complexity" evidence="1">
    <location>
        <begin position="261"/>
        <end position="277"/>
    </location>
</feature>
<evidence type="ECO:0000256" key="1">
    <source>
        <dbReference type="SAM" id="MobiDB-lite"/>
    </source>
</evidence>
<proteinExistence type="predicted"/>
<feature type="region of interest" description="Disordered" evidence="1">
    <location>
        <begin position="321"/>
        <end position="398"/>
    </location>
</feature>
<name>A0A165VDY3_9AGAM</name>
<organism evidence="2 3">
    <name type="scientific">Neolentinus lepideus HHB14362 ss-1</name>
    <dbReference type="NCBI Taxonomy" id="1314782"/>
    <lineage>
        <taxon>Eukaryota</taxon>
        <taxon>Fungi</taxon>
        <taxon>Dikarya</taxon>
        <taxon>Basidiomycota</taxon>
        <taxon>Agaricomycotina</taxon>
        <taxon>Agaricomycetes</taxon>
        <taxon>Gloeophyllales</taxon>
        <taxon>Gloeophyllaceae</taxon>
        <taxon>Neolentinus</taxon>
    </lineage>
</organism>
<keyword evidence="3" id="KW-1185">Reference proteome</keyword>